<evidence type="ECO:0000256" key="1">
    <source>
        <dbReference type="SAM" id="MobiDB-lite"/>
    </source>
</evidence>
<dbReference type="EMBL" id="BMAW01048516">
    <property type="protein sequence ID" value="GFS66392.1"/>
    <property type="molecule type" value="Genomic_DNA"/>
</dbReference>
<sequence>MCLIPSCHNFNQSQDSGFKASSFPKRPQTSTSTSSMPSEASVVDYHDNQLIRPETILLEISDDLAEHSIPVAPKWLPISVAIFPLSGMASLRQRTTLFHHEKNALPLLFGKFDSNSSSYLDRLRLRLGEENSELKGIQYLRMK</sequence>
<dbReference type="Proteomes" id="UP000887013">
    <property type="component" value="Unassembled WGS sequence"/>
</dbReference>
<proteinExistence type="predicted"/>
<evidence type="ECO:0000313" key="3">
    <source>
        <dbReference type="Proteomes" id="UP000887013"/>
    </source>
</evidence>
<evidence type="ECO:0000313" key="2">
    <source>
        <dbReference type="EMBL" id="GFS66392.1"/>
    </source>
</evidence>
<gene>
    <name evidence="2" type="ORF">NPIL_444421</name>
</gene>
<accession>A0A8X6MKH5</accession>
<dbReference type="AlphaFoldDB" id="A0A8X6MKH5"/>
<comment type="caution">
    <text evidence="2">The sequence shown here is derived from an EMBL/GenBank/DDBJ whole genome shotgun (WGS) entry which is preliminary data.</text>
</comment>
<name>A0A8X6MKH5_NEPPI</name>
<reference evidence="2" key="1">
    <citation type="submission" date="2020-08" db="EMBL/GenBank/DDBJ databases">
        <title>Multicomponent nature underlies the extraordinary mechanical properties of spider dragline silk.</title>
        <authorList>
            <person name="Kono N."/>
            <person name="Nakamura H."/>
            <person name="Mori M."/>
            <person name="Yoshida Y."/>
            <person name="Ohtoshi R."/>
            <person name="Malay A.D."/>
            <person name="Moran D.A.P."/>
            <person name="Tomita M."/>
            <person name="Numata K."/>
            <person name="Arakawa K."/>
        </authorList>
    </citation>
    <scope>NUCLEOTIDE SEQUENCE</scope>
</reference>
<keyword evidence="3" id="KW-1185">Reference proteome</keyword>
<organism evidence="2 3">
    <name type="scientific">Nephila pilipes</name>
    <name type="common">Giant wood spider</name>
    <name type="synonym">Nephila maculata</name>
    <dbReference type="NCBI Taxonomy" id="299642"/>
    <lineage>
        <taxon>Eukaryota</taxon>
        <taxon>Metazoa</taxon>
        <taxon>Ecdysozoa</taxon>
        <taxon>Arthropoda</taxon>
        <taxon>Chelicerata</taxon>
        <taxon>Arachnida</taxon>
        <taxon>Araneae</taxon>
        <taxon>Araneomorphae</taxon>
        <taxon>Entelegynae</taxon>
        <taxon>Araneoidea</taxon>
        <taxon>Nephilidae</taxon>
        <taxon>Nephila</taxon>
    </lineage>
</organism>
<protein>
    <submittedName>
        <fullName evidence="2">Uncharacterized protein</fullName>
    </submittedName>
</protein>
<feature type="region of interest" description="Disordered" evidence="1">
    <location>
        <begin position="14"/>
        <end position="39"/>
    </location>
</feature>